<evidence type="ECO:0000313" key="2">
    <source>
        <dbReference type="EMBL" id="GEP58782.1"/>
    </source>
</evidence>
<dbReference type="AlphaFoldDB" id="A0A512NIN9"/>
<keyword evidence="3" id="KW-1185">Reference proteome</keyword>
<dbReference type="PANTHER" id="PTHR33169:SF24">
    <property type="entry name" value="TRANSCRIPTIONAL REGULATOR, PADR FAMILY"/>
    <property type="match status" value="1"/>
</dbReference>
<dbReference type="PANTHER" id="PTHR33169">
    <property type="entry name" value="PADR-FAMILY TRANSCRIPTIONAL REGULATOR"/>
    <property type="match status" value="1"/>
</dbReference>
<dbReference type="InterPro" id="IPR005149">
    <property type="entry name" value="Tscrpt_reg_PadR_N"/>
</dbReference>
<feature type="domain" description="Transcription regulator PadR N-terminal" evidence="1">
    <location>
        <begin position="13"/>
        <end position="82"/>
    </location>
</feature>
<name>A0A512NIN9_9HYPH</name>
<dbReference type="Pfam" id="PF03551">
    <property type="entry name" value="PadR"/>
    <property type="match status" value="1"/>
</dbReference>
<dbReference type="EMBL" id="BKAJ01000110">
    <property type="protein sequence ID" value="GEP58782.1"/>
    <property type="molecule type" value="Genomic_DNA"/>
</dbReference>
<organism evidence="2 3">
    <name type="scientific">Reyranella soli</name>
    <dbReference type="NCBI Taxonomy" id="1230389"/>
    <lineage>
        <taxon>Bacteria</taxon>
        <taxon>Pseudomonadati</taxon>
        <taxon>Pseudomonadota</taxon>
        <taxon>Alphaproteobacteria</taxon>
        <taxon>Hyphomicrobiales</taxon>
        <taxon>Reyranellaceae</taxon>
        <taxon>Reyranella</taxon>
    </lineage>
</organism>
<reference evidence="2 3" key="1">
    <citation type="submission" date="2019-07" db="EMBL/GenBank/DDBJ databases">
        <title>Whole genome shotgun sequence of Reyranella soli NBRC 108950.</title>
        <authorList>
            <person name="Hosoyama A."/>
            <person name="Uohara A."/>
            <person name="Ohji S."/>
            <person name="Ichikawa N."/>
        </authorList>
    </citation>
    <scope>NUCLEOTIDE SEQUENCE [LARGE SCALE GENOMIC DNA]</scope>
    <source>
        <strain evidence="2 3">NBRC 108950</strain>
    </source>
</reference>
<sequence length="115" mass="12478">MVQLRKGVLDMCVLALLARQDGYAYDIASRLAEEIGMGEGTIYPLMRRMQADGLVRTYLEESSSGPPRKYYQLTKAGHAALASQKTEWNTFTAAVARVLEGRSAGPAAKIAGGNR</sequence>
<dbReference type="SUPFAM" id="SSF46785">
    <property type="entry name" value="Winged helix' DNA-binding domain"/>
    <property type="match status" value="1"/>
</dbReference>
<gene>
    <name evidence="2" type="ORF">RSO01_59480</name>
</gene>
<dbReference type="Proteomes" id="UP000321058">
    <property type="component" value="Unassembled WGS sequence"/>
</dbReference>
<protein>
    <submittedName>
        <fullName evidence="2">PadR family transcriptional regulator</fullName>
    </submittedName>
</protein>
<comment type="caution">
    <text evidence="2">The sequence shown here is derived from an EMBL/GenBank/DDBJ whole genome shotgun (WGS) entry which is preliminary data.</text>
</comment>
<dbReference type="InterPro" id="IPR036388">
    <property type="entry name" value="WH-like_DNA-bd_sf"/>
</dbReference>
<proteinExistence type="predicted"/>
<evidence type="ECO:0000313" key="3">
    <source>
        <dbReference type="Proteomes" id="UP000321058"/>
    </source>
</evidence>
<dbReference type="Gene3D" id="1.10.10.10">
    <property type="entry name" value="Winged helix-like DNA-binding domain superfamily/Winged helix DNA-binding domain"/>
    <property type="match status" value="1"/>
</dbReference>
<dbReference type="InterPro" id="IPR036390">
    <property type="entry name" value="WH_DNA-bd_sf"/>
</dbReference>
<accession>A0A512NIN9</accession>
<evidence type="ECO:0000259" key="1">
    <source>
        <dbReference type="Pfam" id="PF03551"/>
    </source>
</evidence>
<dbReference type="InterPro" id="IPR052509">
    <property type="entry name" value="Metal_resp_DNA-bind_regulator"/>
</dbReference>